<keyword evidence="2" id="KW-1185">Reference proteome</keyword>
<dbReference type="EMBL" id="KN833702">
    <property type="protein sequence ID" value="KIK26395.1"/>
    <property type="molecule type" value="Genomic_DNA"/>
</dbReference>
<reference evidence="1 2" key="1">
    <citation type="submission" date="2014-04" db="EMBL/GenBank/DDBJ databases">
        <authorList>
            <consortium name="DOE Joint Genome Institute"/>
            <person name="Kuo A."/>
            <person name="Kohler A."/>
            <person name="Costa M.D."/>
            <person name="Nagy L.G."/>
            <person name="Floudas D."/>
            <person name="Copeland A."/>
            <person name="Barry K.W."/>
            <person name="Cichocki N."/>
            <person name="Veneault-Fourrey C."/>
            <person name="LaButti K."/>
            <person name="Lindquist E.A."/>
            <person name="Lipzen A."/>
            <person name="Lundell T."/>
            <person name="Morin E."/>
            <person name="Murat C."/>
            <person name="Sun H."/>
            <person name="Tunlid A."/>
            <person name="Henrissat B."/>
            <person name="Grigoriev I.V."/>
            <person name="Hibbett D.S."/>
            <person name="Martin F."/>
            <person name="Nordberg H.P."/>
            <person name="Cantor M.N."/>
            <person name="Hua S.X."/>
        </authorList>
    </citation>
    <scope>NUCLEOTIDE SEQUENCE [LARGE SCALE GENOMIC DNA]</scope>
    <source>
        <strain evidence="1 2">441</strain>
    </source>
</reference>
<evidence type="ECO:0000313" key="2">
    <source>
        <dbReference type="Proteomes" id="UP000054018"/>
    </source>
</evidence>
<reference evidence="2" key="2">
    <citation type="submission" date="2015-01" db="EMBL/GenBank/DDBJ databases">
        <title>Evolutionary Origins and Diversification of the Mycorrhizal Mutualists.</title>
        <authorList>
            <consortium name="DOE Joint Genome Institute"/>
            <consortium name="Mycorrhizal Genomics Consortium"/>
            <person name="Kohler A."/>
            <person name="Kuo A."/>
            <person name="Nagy L.G."/>
            <person name="Floudas D."/>
            <person name="Copeland A."/>
            <person name="Barry K.W."/>
            <person name="Cichocki N."/>
            <person name="Veneault-Fourrey C."/>
            <person name="LaButti K."/>
            <person name="Lindquist E.A."/>
            <person name="Lipzen A."/>
            <person name="Lundell T."/>
            <person name="Morin E."/>
            <person name="Murat C."/>
            <person name="Riley R."/>
            <person name="Ohm R."/>
            <person name="Sun H."/>
            <person name="Tunlid A."/>
            <person name="Henrissat B."/>
            <person name="Grigoriev I.V."/>
            <person name="Hibbett D.S."/>
            <person name="Martin F."/>
        </authorList>
    </citation>
    <scope>NUCLEOTIDE SEQUENCE [LARGE SCALE GENOMIC DNA]</scope>
    <source>
        <strain evidence="2">441</strain>
    </source>
</reference>
<proteinExistence type="predicted"/>
<accession>A0A0C9YN27</accession>
<dbReference type="Proteomes" id="UP000054018">
    <property type="component" value="Unassembled WGS sequence"/>
</dbReference>
<organism evidence="1 2">
    <name type="scientific">Pisolithus microcarpus 441</name>
    <dbReference type="NCBI Taxonomy" id="765257"/>
    <lineage>
        <taxon>Eukaryota</taxon>
        <taxon>Fungi</taxon>
        <taxon>Dikarya</taxon>
        <taxon>Basidiomycota</taxon>
        <taxon>Agaricomycotina</taxon>
        <taxon>Agaricomycetes</taxon>
        <taxon>Agaricomycetidae</taxon>
        <taxon>Boletales</taxon>
        <taxon>Sclerodermatineae</taxon>
        <taxon>Pisolithaceae</taxon>
        <taxon>Pisolithus</taxon>
    </lineage>
</organism>
<evidence type="ECO:0000313" key="1">
    <source>
        <dbReference type="EMBL" id="KIK26395.1"/>
    </source>
</evidence>
<name>A0A0C9YN27_9AGAM</name>
<protein>
    <submittedName>
        <fullName evidence="1">Uncharacterized protein</fullName>
    </submittedName>
</protein>
<dbReference type="OrthoDB" id="10515770at2759"/>
<dbReference type="AlphaFoldDB" id="A0A0C9YN27"/>
<gene>
    <name evidence="1" type="ORF">PISMIDRAFT_274615</name>
</gene>
<sequence length="160" mass="18095">MGLTYLVCHLKIIAFGRHILLSNNPRSQVSGWRRESYQRSLTQSACVANIGILGIATPVWLRAARYQMHRETIDSAACHTTTRATTPSPLYSMKHVRLTTPFARQSRSLAVIQVDRLTRSNVVCDRGVEGNAKVRFARVIAKEEGLYLLNHIHILSHMSW</sequence>
<dbReference type="HOGENOM" id="CLU_1652857_0_0_1"/>